<evidence type="ECO:0000256" key="5">
    <source>
        <dbReference type="SAM" id="Phobius"/>
    </source>
</evidence>
<keyword evidence="6" id="KW-0675">Receptor</keyword>
<evidence type="ECO:0000256" key="4">
    <source>
        <dbReference type="ARBA" id="ARBA00023136"/>
    </source>
</evidence>
<keyword evidence="4 5" id="KW-0472">Membrane</keyword>
<keyword evidence="7" id="KW-1185">Reference proteome</keyword>
<dbReference type="PANTHER" id="PTHR12011">
    <property type="entry name" value="ADHESION G-PROTEIN COUPLED RECEPTOR"/>
    <property type="match status" value="1"/>
</dbReference>
<dbReference type="InterPro" id="IPR000832">
    <property type="entry name" value="GPCR_2_secretin-like"/>
</dbReference>
<accession>A0ABQ9TKT4</accession>
<comment type="subcellular location">
    <subcellularLocation>
        <location evidence="1">Membrane</location>
        <topology evidence="1">Multi-pass membrane protein</topology>
    </subcellularLocation>
</comment>
<dbReference type="Gene3D" id="1.20.1070.10">
    <property type="entry name" value="Rhodopsin 7-helix transmembrane proteins"/>
    <property type="match status" value="1"/>
</dbReference>
<feature type="transmembrane region" description="Helical" evidence="5">
    <location>
        <begin position="98"/>
        <end position="131"/>
    </location>
</feature>
<gene>
    <name evidence="6" type="primary">ADGRG3_2</name>
    <name evidence="6" type="ORF">P7K49_036435</name>
</gene>
<keyword evidence="2 5" id="KW-0812">Transmembrane</keyword>
<evidence type="ECO:0000313" key="6">
    <source>
        <dbReference type="EMBL" id="KAK2085135.1"/>
    </source>
</evidence>
<keyword evidence="3 5" id="KW-1133">Transmembrane helix</keyword>
<evidence type="ECO:0000256" key="1">
    <source>
        <dbReference type="ARBA" id="ARBA00004141"/>
    </source>
</evidence>
<organism evidence="6 7">
    <name type="scientific">Saguinus oedipus</name>
    <name type="common">Cotton-top tamarin</name>
    <name type="synonym">Oedipomidas oedipus</name>
    <dbReference type="NCBI Taxonomy" id="9490"/>
    <lineage>
        <taxon>Eukaryota</taxon>
        <taxon>Metazoa</taxon>
        <taxon>Chordata</taxon>
        <taxon>Craniata</taxon>
        <taxon>Vertebrata</taxon>
        <taxon>Euteleostomi</taxon>
        <taxon>Mammalia</taxon>
        <taxon>Eutheria</taxon>
        <taxon>Euarchontoglires</taxon>
        <taxon>Primates</taxon>
        <taxon>Haplorrhini</taxon>
        <taxon>Platyrrhini</taxon>
        <taxon>Cebidae</taxon>
        <taxon>Callitrichinae</taxon>
        <taxon>Saguinus</taxon>
    </lineage>
</organism>
<evidence type="ECO:0000256" key="2">
    <source>
        <dbReference type="ARBA" id="ARBA00022692"/>
    </source>
</evidence>
<proteinExistence type="predicted"/>
<dbReference type="Proteomes" id="UP001266305">
    <property type="component" value="Unassembled WGS sequence"/>
</dbReference>
<protein>
    <submittedName>
        <fullName evidence="6">Adhesion G protein-coupled receptor G3</fullName>
    </submittedName>
</protein>
<evidence type="ECO:0000313" key="7">
    <source>
        <dbReference type="Proteomes" id="UP001266305"/>
    </source>
</evidence>
<feature type="transmembrane region" description="Helical" evidence="5">
    <location>
        <begin position="51"/>
        <end position="77"/>
    </location>
</feature>
<reference evidence="6 7" key="1">
    <citation type="submission" date="2023-05" db="EMBL/GenBank/DDBJ databases">
        <title>B98-5 Cell Line De Novo Hybrid Assembly: An Optical Mapping Approach.</title>
        <authorList>
            <person name="Kananen K."/>
            <person name="Auerbach J.A."/>
            <person name="Kautto E."/>
            <person name="Blachly J.S."/>
        </authorList>
    </citation>
    <scope>NUCLEOTIDE SEQUENCE [LARGE SCALE GENOMIC DNA]</scope>
    <source>
        <strain evidence="6">B95-8</strain>
        <tissue evidence="6">Cell line</tissue>
    </source>
</reference>
<comment type="caution">
    <text evidence="6">The sequence shown here is derived from an EMBL/GenBank/DDBJ whole genome shotgun (WGS) entry which is preliminary data.</text>
</comment>
<dbReference type="EMBL" id="JASSZA010000021">
    <property type="protein sequence ID" value="KAK2085135.1"/>
    <property type="molecule type" value="Genomic_DNA"/>
</dbReference>
<sequence>MPCHFPLCPGLPALMIIGTGSANSYGLYTIRDRENRTSLELCWFRDGTATYALYITVHGYFLITFLFGIVVLALVTWKIFTLSSATAVKERGQNWKKVLTLLGLSSLVGVTWGLAILTPLGLSTVYIFALFNSLQGEAPAPGR</sequence>
<dbReference type="PANTHER" id="PTHR12011:SF285">
    <property type="entry name" value="ADHESION G PROTEIN-COUPLED RECEPTOR G3"/>
    <property type="match status" value="1"/>
</dbReference>
<dbReference type="Pfam" id="PF00002">
    <property type="entry name" value="7tm_2"/>
    <property type="match status" value="1"/>
</dbReference>
<name>A0ABQ9TKT4_SAGOE</name>
<evidence type="ECO:0000256" key="3">
    <source>
        <dbReference type="ARBA" id="ARBA00022989"/>
    </source>
</evidence>